<dbReference type="InterPro" id="IPR036514">
    <property type="entry name" value="SGNH_hydro_sf"/>
</dbReference>
<evidence type="ECO:0000313" key="4">
    <source>
        <dbReference type="Proteomes" id="UP001500618"/>
    </source>
</evidence>
<dbReference type="PANTHER" id="PTHR37981">
    <property type="entry name" value="LIPASE 2"/>
    <property type="match status" value="1"/>
</dbReference>
<dbReference type="Pfam" id="PF13472">
    <property type="entry name" value="Lipase_GDSL_2"/>
    <property type="match status" value="1"/>
</dbReference>
<evidence type="ECO:0000313" key="3">
    <source>
        <dbReference type="EMBL" id="GAA1703611.1"/>
    </source>
</evidence>
<dbReference type="InterPro" id="IPR037460">
    <property type="entry name" value="SEST-like"/>
</dbReference>
<proteinExistence type="predicted"/>
<keyword evidence="4" id="KW-1185">Reference proteome</keyword>
<comment type="caution">
    <text evidence="3">The sequence shown here is derived from an EMBL/GenBank/DDBJ whole genome shotgun (WGS) entry which is preliminary data.</text>
</comment>
<sequence length="375" mass="39258">MSARKVTVVVGVLALAAGMLAAVPAAAGAGKPTAIVSMGDSYISGEAAGSYEPGTDQSGDFCHRSTKSEIHRTSIAANKQINLACSGASTANVALGGTPQNGEAPQAERLRAVARDNQVKLIVLSIGGNDVGFGSIVLDCIKAFFKLSGRCQDSWASKLPPALSAAAPKIAHNLADIRTVMRAAGYADSDYQLVLQSYPSAVTGDNRYSFTKPFQGCPVRDDDANWAKLNAVAQFSSTMAAVARSSGVRFMDLSQAFYGREVCAKGIDHSQEWANGITIDLTELRNGLGGQIVQQTLHPNASGHTEFGLCLTSFYQLTAAAARCVRGSNGNLGAVAMSLATLAAPTASRTYPVIFEPAPVTDRSLAFRLEAQQHQ</sequence>
<evidence type="ECO:0000256" key="1">
    <source>
        <dbReference type="SAM" id="SignalP"/>
    </source>
</evidence>
<organism evidence="3 4">
    <name type="scientific">Fodinicola feengrottensis</name>
    <dbReference type="NCBI Taxonomy" id="435914"/>
    <lineage>
        <taxon>Bacteria</taxon>
        <taxon>Bacillati</taxon>
        <taxon>Actinomycetota</taxon>
        <taxon>Actinomycetes</taxon>
        <taxon>Mycobacteriales</taxon>
        <taxon>Fodinicola</taxon>
    </lineage>
</organism>
<reference evidence="3 4" key="1">
    <citation type="journal article" date="2019" name="Int. J. Syst. Evol. Microbiol.">
        <title>The Global Catalogue of Microorganisms (GCM) 10K type strain sequencing project: providing services to taxonomists for standard genome sequencing and annotation.</title>
        <authorList>
            <consortium name="The Broad Institute Genomics Platform"/>
            <consortium name="The Broad Institute Genome Sequencing Center for Infectious Disease"/>
            <person name="Wu L."/>
            <person name="Ma J."/>
        </authorList>
    </citation>
    <scope>NUCLEOTIDE SEQUENCE [LARGE SCALE GENOMIC DNA]</scope>
    <source>
        <strain evidence="3 4">JCM 14718</strain>
    </source>
</reference>
<evidence type="ECO:0000259" key="2">
    <source>
        <dbReference type="Pfam" id="PF13472"/>
    </source>
</evidence>
<dbReference type="EMBL" id="BAAANY010000029">
    <property type="protein sequence ID" value="GAA1703611.1"/>
    <property type="molecule type" value="Genomic_DNA"/>
</dbReference>
<keyword evidence="1" id="KW-0732">Signal</keyword>
<feature type="signal peptide" evidence="1">
    <location>
        <begin position="1"/>
        <end position="21"/>
    </location>
</feature>
<dbReference type="InterPro" id="IPR013830">
    <property type="entry name" value="SGNH_hydro"/>
</dbReference>
<dbReference type="SUPFAM" id="SSF52266">
    <property type="entry name" value="SGNH hydrolase"/>
    <property type="match status" value="1"/>
</dbReference>
<dbReference type="PANTHER" id="PTHR37981:SF1">
    <property type="entry name" value="SGNH HYDROLASE-TYPE ESTERASE DOMAIN-CONTAINING PROTEIN"/>
    <property type="match status" value="1"/>
</dbReference>
<protein>
    <submittedName>
        <fullName evidence="3">GDSL-type esterase/lipase family protein</fullName>
    </submittedName>
</protein>
<feature type="domain" description="SGNH hydrolase-type esterase" evidence="2">
    <location>
        <begin position="38"/>
        <end position="304"/>
    </location>
</feature>
<dbReference type="RefSeq" id="WP_344313728.1">
    <property type="nucleotide sequence ID" value="NZ_BAAANY010000029.1"/>
</dbReference>
<name>A0ABN2IEM3_9ACTN</name>
<gene>
    <name evidence="3" type="ORF">GCM10009765_61080</name>
</gene>
<accession>A0ABN2IEM3</accession>
<dbReference type="Proteomes" id="UP001500618">
    <property type="component" value="Unassembled WGS sequence"/>
</dbReference>
<dbReference type="Gene3D" id="3.40.50.1110">
    <property type="entry name" value="SGNH hydrolase"/>
    <property type="match status" value="1"/>
</dbReference>
<feature type="chain" id="PRO_5045550628" evidence="1">
    <location>
        <begin position="22"/>
        <end position="375"/>
    </location>
</feature>